<dbReference type="FunFam" id="3.40.50.300:FF:000218">
    <property type="entry name" value="Multidrug ABC transporter ATP-binding protein"/>
    <property type="match status" value="1"/>
</dbReference>
<dbReference type="InterPro" id="IPR011527">
    <property type="entry name" value="ABC1_TM_dom"/>
</dbReference>
<evidence type="ECO:0000256" key="7">
    <source>
        <dbReference type="ARBA" id="ARBA00023136"/>
    </source>
</evidence>
<keyword evidence="6 8" id="KW-1133">Transmembrane helix</keyword>
<dbReference type="GO" id="GO:0015421">
    <property type="term" value="F:ABC-type oligopeptide transporter activity"/>
    <property type="evidence" value="ECO:0007669"/>
    <property type="project" value="TreeGrafter"/>
</dbReference>
<feature type="domain" description="ABC transporter" evidence="9">
    <location>
        <begin position="346"/>
        <end position="582"/>
    </location>
</feature>
<feature type="transmembrane region" description="Helical" evidence="8">
    <location>
        <begin position="70"/>
        <end position="90"/>
    </location>
</feature>
<name>A0A1H8QRP3_9PROT</name>
<dbReference type="Gene3D" id="3.40.50.300">
    <property type="entry name" value="P-loop containing nucleotide triphosphate hydrolases"/>
    <property type="match status" value="1"/>
</dbReference>
<evidence type="ECO:0000256" key="1">
    <source>
        <dbReference type="ARBA" id="ARBA00004651"/>
    </source>
</evidence>
<gene>
    <name evidence="11" type="ORF">SAMN05216333_11278</name>
</gene>
<dbReference type="SUPFAM" id="SSF52540">
    <property type="entry name" value="P-loop containing nucleoside triphosphate hydrolases"/>
    <property type="match status" value="1"/>
</dbReference>
<feature type="domain" description="ABC transmembrane type-1" evidence="10">
    <location>
        <begin position="32"/>
        <end position="312"/>
    </location>
</feature>
<evidence type="ECO:0000313" key="11">
    <source>
        <dbReference type="EMBL" id="SEO56865.1"/>
    </source>
</evidence>
<dbReference type="InterPro" id="IPR039421">
    <property type="entry name" value="Type_1_exporter"/>
</dbReference>
<keyword evidence="3 8" id="KW-0812">Transmembrane</keyword>
<dbReference type="InterPro" id="IPR036640">
    <property type="entry name" value="ABC1_TM_sf"/>
</dbReference>
<evidence type="ECO:0000256" key="2">
    <source>
        <dbReference type="ARBA" id="ARBA00022475"/>
    </source>
</evidence>
<dbReference type="Gene3D" id="1.20.1560.10">
    <property type="entry name" value="ABC transporter type 1, transmembrane domain"/>
    <property type="match status" value="1"/>
</dbReference>
<dbReference type="SMART" id="SM00382">
    <property type="entry name" value="AAA"/>
    <property type="match status" value="1"/>
</dbReference>
<dbReference type="RefSeq" id="WP_090319080.1">
    <property type="nucleotide sequence ID" value="NZ_FNOE01000012.1"/>
</dbReference>
<dbReference type="InterPro" id="IPR011918">
    <property type="entry name" value="ABC_MsbA_ATP-bd"/>
</dbReference>
<organism evidence="11 12">
    <name type="scientific">Nitrosomonas oligotropha</name>
    <dbReference type="NCBI Taxonomy" id="42354"/>
    <lineage>
        <taxon>Bacteria</taxon>
        <taxon>Pseudomonadati</taxon>
        <taxon>Pseudomonadota</taxon>
        <taxon>Betaproteobacteria</taxon>
        <taxon>Nitrosomonadales</taxon>
        <taxon>Nitrosomonadaceae</taxon>
        <taxon>Nitrosomonas</taxon>
    </lineage>
</organism>
<keyword evidence="7 8" id="KW-0472">Membrane</keyword>
<dbReference type="InterPro" id="IPR017871">
    <property type="entry name" value="ABC_transporter-like_CS"/>
</dbReference>
<feature type="transmembrane region" description="Helical" evidence="8">
    <location>
        <begin position="252"/>
        <end position="274"/>
    </location>
</feature>
<dbReference type="EMBL" id="FODO01000012">
    <property type="protein sequence ID" value="SEO56865.1"/>
    <property type="molecule type" value="Genomic_DNA"/>
</dbReference>
<evidence type="ECO:0000256" key="3">
    <source>
        <dbReference type="ARBA" id="ARBA00022692"/>
    </source>
</evidence>
<dbReference type="OrthoDB" id="8554730at2"/>
<dbReference type="GO" id="GO:0090374">
    <property type="term" value="P:oligopeptide export from mitochondrion"/>
    <property type="evidence" value="ECO:0007669"/>
    <property type="project" value="TreeGrafter"/>
</dbReference>
<accession>A0A1H8QRP3</accession>
<dbReference type="GO" id="GO:0016887">
    <property type="term" value="F:ATP hydrolysis activity"/>
    <property type="evidence" value="ECO:0007669"/>
    <property type="project" value="InterPro"/>
</dbReference>
<keyword evidence="4" id="KW-0547">Nucleotide-binding</keyword>
<dbReference type="NCBIfam" id="TIGR02204">
    <property type="entry name" value="MsbA_rel"/>
    <property type="match status" value="1"/>
</dbReference>
<dbReference type="InterPro" id="IPR003439">
    <property type="entry name" value="ABC_transporter-like_ATP-bd"/>
</dbReference>
<comment type="subcellular location">
    <subcellularLocation>
        <location evidence="1">Cell membrane</location>
        <topology evidence="1">Multi-pass membrane protein</topology>
    </subcellularLocation>
</comment>
<dbReference type="InterPro" id="IPR027417">
    <property type="entry name" value="P-loop_NTPase"/>
</dbReference>
<sequence length="590" mass="64513">MTDSSKNTQTRWQSIKKAAQFIAPYRRQVVYSLLALLFTATITLSIGQGIRLMIDQGFATQSKELLSQYVGIFLLLVIALAVGTFTRYYWVTWLGERVIADIRSKVFNHLIHLHPGFFEENRSLEIQSRLTADMTLLQTVIGSSVSFALRNLIMMVGGIVWLFITNAKLTALVTICVPLVVVPILIYGRRVRHLSRQSQDKIAAVGAYVGEVLGQIKTVQAYNHQSIDQRTFHTQVEEAFAVAKQRTLQRSLLITLVILLVMGAVGLMLWVGGIDVIEGRISAGELAAFVFYSVIVGSAVASISEVIGELQRAAGAAERTMELLQAPNLIQSPEKSHPLPSVSGNIAIDQLCFAYSSRPDVLAIDNLTLTIRAGETLALVGPSGAGKSTLFDLLLRFFDSQSGSIKLEGIDIRQLDLFALRRCFALVSQTPALFYGTIGDNLRYARPDASDADVQAAAEAAYAHEFICQLPQGYQTHLGDAGLGLSGGQKQRLAIARAILADAPILLLDEATSALDAQSEYWVQQALQQLMRNRTTLVIAHRLATVQSADRIAVLDHGRLDAIGTHAQLLQSSPLYARLAALQFQSLVID</sequence>
<keyword evidence="12" id="KW-1185">Reference proteome</keyword>
<dbReference type="AlphaFoldDB" id="A0A1H8QRP3"/>
<evidence type="ECO:0000256" key="6">
    <source>
        <dbReference type="ARBA" id="ARBA00022989"/>
    </source>
</evidence>
<evidence type="ECO:0000256" key="4">
    <source>
        <dbReference type="ARBA" id="ARBA00022741"/>
    </source>
</evidence>
<keyword evidence="2" id="KW-1003">Cell membrane</keyword>
<reference evidence="12" key="1">
    <citation type="submission" date="2016-10" db="EMBL/GenBank/DDBJ databases">
        <authorList>
            <person name="Varghese N."/>
            <person name="Submissions S."/>
        </authorList>
    </citation>
    <scope>NUCLEOTIDE SEQUENCE [LARGE SCALE GENOMIC DNA]</scope>
    <source>
        <strain evidence="12">Nm76</strain>
    </source>
</reference>
<dbReference type="PANTHER" id="PTHR43394">
    <property type="entry name" value="ATP-DEPENDENT PERMEASE MDL1, MITOCHONDRIAL"/>
    <property type="match status" value="1"/>
</dbReference>
<evidence type="ECO:0000259" key="9">
    <source>
        <dbReference type="PROSITE" id="PS50893"/>
    </source>
</evidence>
<dbReference type="CDD" id="cd18575">
    <property type="entry name" value="ABC_6TM_bac_exporter_ABCB8_10_like"/>
    <property type="match status" value="1"/>
</dbReference>
<keyword evidence="5 11" id="KW-0067">ATP-binding</keyword>
<dbReference type="GO" id="GO:0005886">
    <property type="term" value="C:plasma membrane"/>
    <property type="evidence" value="ECO:0007669"/>
    <property type="project" value="UniProtKB-SubCell"/>
</dbReference>
<feature type="transmembrane region" description="Helical" evidence="8">
    <location>
        <begin position="29"/>
        <end position="50"/>
    </location>
</feature>
<dbReference type="STRING" id="42354.SAMN05216333_11278"/>
<feature type="transmembrane region" description="Helical" evidence="8">
    <location>
        <begin position="136"/>
        <end position="163"/>
    </location>
</feature>
<dbReference type="SUPFAM" id="SSF90123">
    <property type="entry name" value="ABC transporter transmembrane region"/>
    <property type="match status" value="1"/>
</dbReference>
<proteinExistence type="predicted"/>
<dbReference type="Pfam" id="PF00005">
    <property type="entry name" value="ABC_tran"/>
    <property type="match status" value="1"/>
</dbReference>
<protein>
    <submittedName>
        <fullName evidence="11">ATP-binding cassette, subfamily B</fullName>
    </submittedName>
</protein>
<feature type="transmembrane region" description="Helical" evidence="8">
    <location>
        <begin position="169"/>
        <end position="188"/>
    </location>
</feature>
<dbReference type="GO" id="GO:0005524">
    <property type="term" value="F:ATP binding"/>
    <property type="evidence" value="ECO:0007669"/>
    <property type="project" value="UniProtKB-KW"/>
</dbReference>
<evidence type="ECO:0000256" key="8">
    <source>
        <dbReference type="SAM" id="Phobius"/>
    </source>
</evidence>
<dbReference type="Pfam" id="PF00664">
    <property type="entry name" value="ABC_membrane"/>
    <property type="match status" value="1"/>
</dbReference>
<dbReference type="InterPro" id="IPR003593">
    <property type="entry name" value="AAA+_ATPase"/>
</dbReference>
<evidence type="ECO:0000256" key="5">
    <source>
        <dbReference type="ARBA" id="ARBA00022840"/>
    </source>
</evidence>
<dbReference type="PROSITE" id="PS00211">
    <property type="entry name" value="ABC_TRANSPORTER_1"/>
    <property type="match status" value="1"/>
</dbReference>
<evidence type="ECO:0000313" key="12">
    <source>
        <dbReference type="Proteomes" id="UP000198814"/>
    </source>
</evidence>
<dbReference type="Proteomes" id="UP000198814">
    <property type="component" value="Unassembled WGS sequence"/>
</dbReference>
<evidence type="ECO:0000259" key="10">
    <source>
        <dbReference type="PROSITE" id="PS50929"/>
    </source>
</evidence>
<dbReference type="PROSITE" id="PS50893">
    <property type="entry name" value="ABC_TRANSPORTER_2"/>
    <property type="match status" value="1"/>
</dbReference>
<dbReference type="PROSITE" id="PS50929">
    <property type="entry name" value="ABC_TM1F"/>
    <property type="match status" value="1"/>
</dbReference>
<dbReference type="PANTHER" id="PTHR43394:SF1">
    <property type="entry name" value="ATP-BINDING CASSETTE SUB-FAMILY B MEMBER 10, MITOCHONDRIAL"/>
    <property type="match status" value="1"/>
</dbReference>